<evidence type="ECO:0000259" key="3">
    <source>
        <dbReference type="PROSITE" id="PS50013"/>
    </source>
</evidence>
<dbReference type="SUPFAM" id="SSF54160">
    <property type="entry name" value="Chromo domain-like"/>
    <property type="match status" value="1"/>
</dbReference>
<evidence type="ECO:0000259" key="4">
    <source>
        <dbReference type="PROSITE" id="PS50918"/>
    </source>
</evidence>
<name>A0A9P6PJY5_9FUNG</name>
<dbReference type="InterPro" id="IPR023780">
    <property type="entry name" value="Chromo_domain"/>
</dbReference>
<evidence type="ECO:0000256" key="1">
    <source>
        <dbReference type="ARBA" id="ARBA00004123"/>
    </source>
</evidence>
<dbReference type="OrthoDB" id="10267344at2759"/>
<dbReference type="InterPro" id="IPR004170">
    <property type="entry name" value="WWE_dom"/>
</dbReference>
<dbReference type="GO" id="GO:0005634">
    <property type="term" value="C:nucleus"/>
    <property type="evidence" value="ECO:0007669"/>
    <property type="project" value="UniProtKB-SubCell"/>
</dbReference>
<protein>
    <recommendedName>
        <fullName evidence="7">Chromo domain-containing protein</fullName>
    </recommendedName>
</protein>
<dbReference type="Pfam" id="PF00385">
    <property type="entry name" value="Chromo"/>
    <property type="match status" value="1"/>
</dbReference>
<accession>A0A9P6PJY5</accession>
<dbReference type="PROSITE" id="PS50013">
    <property type="entry name" value="CHROMO_2"/>
    <property type="match status" value="1"/>
</dbReference>
<sequence length="102" mass="11926">MDVKYEGPFKVVNRTANGAYVLQDLTDAILPRNYAPEQLKLVTRDEAETGRSYEIEAILDDDFDQKTGEKLYLVKWKGYDDEDNEWLPYDNFDSKAIINSYY</sequence>
<organism evidence="5 6">
    <name type="scientific">Actinomortierella ambigua</name>
    <dbReference type="NCBI Taxonomy" id="1343610"/>
    <lineage>
        <taxon>Eukaryota</taxon>
        <taxon>Fungi</taxon>
        <taxon>Fungi incertae sedis</taxon>
        <taxon>Mucoromycota</taxon>
        <taxon>Mortierellomycotina</taxon>
        <taxon>Mortierellomycetes</taxon>
        <taxon>Mortierellales</taxon>
        <taxon>Mortierellaceae</taxon>
        <taxon>Actinomortierella</taxon>
    </lineage>
</organism>
<reference evidence="5" key="1">
    <citation type="journal article" date="2020" name="Fungal Divers.">
        <title>Resolving the Mortierellaceae phylogeny through synthesis of multi-gene phylogenetics and phylogenomics.</title>
        <authorList>
            <person name="Vandepol N."/>
            <person name="Liber J."/>
            <person name="Desiro A."/>
            <person name="Na H."/>
            <person name="Kennedy M."/>
            <person name="Barry K."/>
            <person name="Grigoriev I.V."/>
            <person name="Miller A.N."/>
            <person name="O'Donnell K."/>
            <person name="Stajich J.E."/>
            <person name="Bonito G."/>
        </authorList>
    </citation>
    <scope>NUCLEOTIDE SEQUENCE</scope>
    <source>
        <strain evidence="5">BC1065</strain>
    </source>
</reference>
<comment type="subcellular location">
    <subcellularLocation>
        <location evidence="1">Nucleus</location>
    </subcellularLocation>
</comment>
<comment type="caution">
    <text evidence="5">The sequence shown here is derived from an EMBL/GenBank/DDBJ whole genome shotgun (WGS) entry which is preliminary data.</text>
</comment>
<evidence type="ECO:0008006" key="7">
    <source>
        <dbReference type="Google" id="ProtNLM"/>
    </source>
</evidence>
<keyword evidence="6" id="KW-1185">Reference proteome</keyword>
<dbReference type="EMBL" id="JAAAJB010001809">
    <property type="protein sequence ID" value="KAG0247326.1"/>
    <property type="molecule type" value="Genomic_DNA"/>
</dbReference>
<evidence type="ECO:0000313" key="5">
    <source>
        <dbReference type="EMBL" id="KAG0247326.1"/>
    </source>
</evidence>
<proteinExistence type="predicted"/>
<feature type="domain" description="Chromo" evidence="3">
    <location>
        <begin position="53"/>
        <end position="102"/>
    </location>
</feature>
<feature type="non-terminal residue" evidence="5">
    <location>
        <position position="102"/>
    </location>
</feature>
<dbReference type="Proteomes" id="UP000807716">
    <property type="component" value="Unassembled WGS sequence"/>
</dbReference>
<dbReference type="SMART" id="SM00298">
    <property type="entry name" value="CHROMO"/>
    <property type="match status" value="1"/>
</dbReference>
<dbReference type="PANTHER" id="PTHR22812">
    <property type="entry name" value="CHROMOBOX PROTEIN"/>
    <property type="match status" value="1"/>
</dbReference>
<dbReference type="Gene3D" id="2.40.50.40">
    <property type="match status" value="1"/>
</dbReference>
<evidence type="ECO:0000313" key="6">
    <source>
        <dbReference type="Proteomes" id="UP000807716"/>
    </source>
</evidence>
<feature type="domain" description="WWE" evidence="4">
    <location>
        <begin position="62"/>
        <end position="102"/>
    </location>
</feature>
<keyword evidence="2" id="KW-0539">Nucleus</keyword>
<dbReference type="InterPro" id="IPR016197">
    <property type="entry name" value="Chromo-like_dom_sf"/>
</dbReference>
<dbReference type="InterPro" id="IPR051219">
    <property type="entry name" value="Heterochromatin_chromo-domain"/>
</dbReference>
<dbReference type="PROSITE" id="PS50918">
    <property type="entry name" value="WWE"/>
    <property type="match status" value="1"/>
</dbReference>
<evidence type="ECO:0000256" key="2">
    <source>
        <dbReference type="ARBA" id="ARBA00023242"/>
    </source>
</evidence>
<gene>
    <name evidence="5" type="ORF">DFQ27_002220</name>
</gene>
<dbReference type="InterPro" id="IPR000953">
    <property type="entry name" value="Chromo/chromo_shadow_dom"/>
</dbReference>
<dbReference type="AlphaFoldDB" id="A0A9P6PJY5"/>